<evidence type="ECO:0000256" key="4">
    <source>
        <dbReference type="ARBA" id="ARBA00022840"/>
    </source>
</evidence>
<evidence type="ECO:0000256" key="1">
    <source>
        <dbReference type="ARBA" id="ARBA00004515"/>
    </source>
</evidence>
<evidence type="ECO:0000313" key="12">
    <source>
        <dbReference type="EMBL" id="OYN80838.1"/>
    </source>
</evidence>
<keyword evidence="3" id="KW-0547">Nucleotide-binding</keyword>
<dbReference type="OrthoDB" id="9802264at2"/>
<comment type="function">
    <text evidence="6">Part of the ABC transporter complex LpqY-SugA-SugB-SugC, which is highly specific for uptake of trehalose. Involved in the recycling of extracellular trehalose released from trehalose-containing molecules synthesized by M.tuberculosis. Trehalose uptake is essential for virulence. Responsible for energy coupling to the transport system.</text>
</comment>
<dbReference type="InterPro" id="IPR047641">
    <property type="entry name" value="ABC_transpr_MalK/UgpC-like"/>
</dbReference>
<evidence type="ECO:0000256" key="3">
    <source>
        <dbReference type="ARBA" id="ARBA00022741"/>
    </source>
</evidence>
<proteinExistence type="predicted"/>
<comment type="catalytic activity">
    <reaction evidence="5">
        <text>alpha,alpha-trehalose(out) + ATP + H2O = alpha,alpha-trehalose(in) + ADP + phosphate + H(+)</text>
        <dbReference type="Rhea" id="RHEA:75203"/>
        <dbReference type="ChEBI" id="CHEBI:15377"/>
        <dbReference type="ChEBI" id="CHEBI:15378"/>
        <dbReference type="ChEBI" id="CHEBI:16551"/>
        <dbReference type="ChEBI" id="CHEBI:30616"/>
        <dbReference type="ChEBI" id="CHEBI:43474"/>
        <dbReference type="ChEBI" id="CHEBI:456216"/>
    </reaction>
</comment>
<keyword evidence="2" id="KW-0813">Transport</keyword>
<evidence type="ECO:0000313" key="13">
    <source>
        <dbReference type="Proteomes" id="UP000216063"/>
    </source>
</evidence>
<dbReference type="RefSeq" id="WP_094478319.1">
    <property type="nucleotide sequence ID" value="NZ_NOZR01000005.1"/>
</dbReference>
<evidence type="ECO:0000259" key="11">
    <source>
        <dbReference type="PROSITE" id="PS50893"/>
    </source>
</evidence>
<dbReference type="Proteomes" id="UP000216063">
    <property type="component" value="Unassembled WGS sequence"/>
</dbReference>
<feature type="domain" description="ABC transporter" evidence="11">
    <location>
        <begin position="4"/>
        <end position="234"/>
    </location>
</feature>
<evidence type="ECO:0000256" key="9">
    <source>
        <dbReference type="ARBA" id="ARBA00080647"/>
    </source>
</evidence>
<keyword evidence="13" id="KW-1185">Reference proteome</keyword>
<dbReference type="GO" id="GO:0008643">
    <property type="term" value="P:carbohydrate transport"/>
    <property type="evidence" value="ECO:0007669"/>
    <property type="project" value="InterPro"/>
</dbReference>
<evidence type="ECO:0000256" key="7">
    <source>
        <dbReference type="ARBA" id="ARBA00063658"/>
    </source>
</evidence>
<protein>
    <recommendedName>
        <fullName evidence="8">Trehalose import ATP-binding protein SugC</fullName>
    </recommendedName>
    <alternativeName>
        <fullName evidence="10">Nucleotide-binding domain of SugABC transporter</fullName>
    </alternativeName>
    <alternativeName>
        <fullName evidence="9">SugABC transporter ATPase SugC</fullName>
    </alternativeName>
</protein>
<dbReference type="PANTHER" id="PTHR43875">
    <property type="entry name" value="MALTODEXTRIN IMPORT ATP-BINDING PROTEIN MSMX"/>
    <property type="match status" value="1"/>
</dbReference>
<dbReference type="InterPro" id="IPR008995">
    <property type="entry name" value="Mo/tungstate-bd_C_term_dom"/>
</dbReference>
<organism evidence="12 13">
    <name type="scientific">Mycolicibacterium sphagni</name>
    <dbReference type="NCBI Taxonomy" id="1786"/>
    <lineage>
        <taxon>Bacteria</taxon>
        <taxon>Bacillati</taxon>
        <taxon>Actinomycetota</taxon>
        <taxon>Actinomycetes</taxon>
        <taxon>Mycobacteriales</taxon>
        <taxon>Mycobacteriaceae</taxon>
        <taxon>Mycolicibacterium</taxon>
    </lineage>
</organism>
<dbReference type="PROSITE" id="PS50893">
    <property type="entry name" value="ABC_TRANSPORTER_2"/>
    <property type="match status" value="1"/>
</dbReference>
<dbReference type="NCBIfam" id="NF008653">
    <property type="entry name" value="PRK11650.1"/>
    <property type="match status" value="1"/>
</dbReference>
<keyword evidence="4 12" id="KW-0067">ATP-binding</keyword>
<dbReference type="EMBL" id="NOZR01000005">
    <property type="protein sequence ID" value="OYN80838.1"/>
    <property type="molecule type" value="Genomic_DNA"/>
</dbReference>
<dbReference type="InterPro" id="IPR012340">
    <property type="entry name" value="NA-bd_OB-fold"/>
</dbReference>
<evidence type="ECO:0000256" key="8">
    <source>
        <dbReference type="ARBA" id="ARBA00072105"/>
    </source>
</evidence>
<comment type="subunit">
    <text evidence="7">Monomer. Homodimerizes in the presence of ATP. The complex is composed of two ATP-binding proteins (SugC), two transmembrane proteins (SugA and SugB) and a solute-binding protein (LpqY).</text>
</comment>
<gene>
    <name evidence="12" type="ORF">CG716_08300</name>
</gene>
<dbReference type="AlphaFoldDB" id="A0A255DN58"/>
<evidence type="ECO:0000256" key="2">
    <source>
        <dbReference type="ARBA" id="ARBA00022448"/>
    </source>
</evidence>
<dbReference type="Gene3D" id="3.40.50.300">
    <property type="entry name" value="P-loop containing nucleotide triphosphate hydrolases"/>
    <property type="match status" value="1"/>
</dbReference>
<dbReference type="FunFam" id="3.40.50.300:FF:000042">
    <property type="entry name" value="Maltose/maltodextrin ABC transporter, ATP-binding protein"/>
    <property type="match status" value="1"/>
</dbReference>
<dbReference type="InterPro" id="IPR015855">
    <property type="entry name" value="ABC_transpr_MalK-like"/>
</dbReference>
<dbReference type="PROSITE" id="PS00211">
    <property type="entry name" value="ABC_TRANSPORTER_1"/>
    <property type="match status" value="1"/>
</dbReference>
<dbReference type="InterPro" id="IPR040582">
    <property type="entry name" value="OB_MalK-like"/>
</dbReference>
<evidence type="ECO:0000256" key="5">
    <source>
        <dbReference type="ARBA" id="ARBA00050305"/>
    </source>
</evidence>
<dbReference type="InterPro" id="IPR003439">
    <property type="entry name" value="ABC_transporter-like_ATP-bd"/>
</dbReference>
<dbReference type="Pfam" id="PF17912">
    <property type="entry name" value="OB_MalK"/>
    <property type="match status" value="1"/>
</dbReference>
<dbReference type="Gene3D" id="2.40.50.100">
    <property type="match status" value="1"/>
</dbReference>
<dbReference type="GO" id="GO:0016887">
    <property type="term" value="F:ATP hydrolysis activity"/>
    <property type="evidence" value="ECO:0007669"/>
    <property type="project" value="InterPro"/>
</dbReference>
<dbReference type="InterPro" id="IPR017871">
    <property type="entry name" value="ABC_transporter-like_CS"/>
</dbReference>
<dbReference type="SUPFAM" id="SSF52540">
    <property type="entry name" value="P-loop containing nucleoside triphosphate hydrolases"/>
    <property type="match status" value="1"/>
</dbReference>
<name>A0A255DN58_9MYCO</name>
<comment type="subcellular location">
    <subcellularLocation>
        <location evidence="1">Cell inner membrane</location>
        <topology evidence="1">Peripheral membrane protein</topology>
        <orientation evidence="1">Cytoplasmic side</orientation>
    </subcellularLocation>
</comment>
<comment type="caution">
    <text evidence="12">The sequence shown here is derived from an EMBL/GenBank/DDBJ whole genome shotgun (WGS) entry which is preliminary data.</text>
</comment>
<dbReference type="GO" id="GO:0140359">
    <property type="term" value="F:ABC-type transporter activity"/>
    <property type="evidence" value="ECO:0007669"/>
    <property type="project" value="InterPro"/>
</dbReference>
<sequence length="362" mass="38708">MATVTFTDVTKSFGSAGIVHDFNLEMPDGSFTVLVGPSGCGKSTSLRMLAGLEPVTSGTIRIGDRDVTKLEPKDRDIAMVFQNYALYPHLTVEQNIAFPLRAQKVAKKEARERAGLVAETLGLTGALSRKPKDLSGGQQQRVAIGRAIIREPAVFLFDEPLSNLDAKLRVETRTELLRIQRRLGITSLYVTHDQEEAMTLSDRMVVMNGGQIVQQGAPLEVYTKPASTFVATFVGSPKMNLVDGVVADGLFRSTDGLVLPIGSAVPRQPERVTVGFRPEHLVVTSAGRDDVALPPGSTGRVALIEHLGPRAIVAVEAPGCTLVSVVDIAQLDGLDEGAVVSMSVRDGGVHVFDKTTGARIES</sequence>
<accession>A0A255DN58</accession>
<dbReference type="InterPro" id="IPR027417">
    <property type="entry name" value="P-loop_NTPase"/>
</dbReference>
<dbReference type="CDD" id="cd03301">
    <property type="entry name" value="ABC_MalK_N"/>
    <property type="match status" value="1"/>
</dbReference>
<dbReference type="GO" id="GO:0055052">
    <property type="term" value="C:ATP-binding cassette (ABC) transporter complex, substrate-binding subunit-containing"/>
    <property type="evidence" value="ECO:0007669"/>
    <property type="project" value="TreeGrafter"/>
</dbReference>
<evidence type="ECO:0000256" key="10">
    <source>
        <dbReference type="ARBA" id="ARBA00082626"/>
    </source>
</evidence>
<evidence type="ECO:0000256" key="6">
    <source>
        <dbReference type="ARBA" id="ARBA00056091"/>
    </source>
</evidence>
<dbReference type="PANTHER" id="PTHR43875:SF1">
    <property type="entry name" value="OSMOPROTECTIVE COMPOUNDS UPTAKE ATP-BINDING PROTEIN GGTA"/>
    <property type="match status" value="1"/>
</dbReference>
<reference evidence="12 13" key="1">
    <citation type="submission" date="2017-07" db="EMBL/GenBank/DDBJ databases">
        <title>The new phylogeny of genus Mycobacterium.</title>
        <authorList>
            <person name="Tortoli E."/>
            <person name="Trovato A."/>
            <person name="Cirillo D.M."/>
        </authorList>
    </citation>
    <scope>NUCLEOTIDE SEQUENCE [LARGE SCALE GENOMIC DNA]</scope>
    <source>
        <strain evidence="12 13">ATCC 33027</strain>
    </source>
</reference>
<dbReference type="SMART" id="SM00382">
    <property type="entry name" value="AAA"/>
    <property type="match status" value="1"/>
</dbReference>
<dbReference type="Pfam" id="PF00005">
    <property type="entry name" value="ABC_tran"/>
    <property type="match status" value="1"/>
</dbReference>
<dbReference type="Gene3D" id="2.40.50.140">
    <property type="entry name" value="Nucleic acid-binding proteins"/>
    <property type="match status" value="1"/>
</dbReference>
<dbReference type="SUPFAM" id="SSF50331">
    <property type="entry name" value="MOP-like"/>
    <property type="match status" value="1"/>
</dbReference>
<dbReference type="InterPro" id="IPR003593">
    <property type="entry name" value="AAA+_ATPase"/>
</dbReference>
<dbReference type="GO" id="GO:0005524">
    <property type="term" value="F:ATP binding"/>
    <property type="evidence" value="ECO:0007669"/>
    <property type="project" value="UniProtKB-KW"/>
</dbReference>